<dbReference type="FunFam" id="1.20.81.30:FF:000001">
    <property type="entry name" value="Type II secretion system protein F"/>
    <property type="match status" value="2"/>
</dbReference>
<dbReference type="GO" id="GO:0005886">
    <property type="term" value="C:plasma membrane"/>
    <property type="evidence" value="ECO:0007669"/>
    <property type="project" value="UniProtKB-SubCell"/>
</dbReference>
<dbReference type="PANTHER" id="PTHR30012">
    <property type="entry name" value="GENERAL SECRETION PATHWAY PROTEIN"/>
    <property type="match status" value="1"/>
</dbReference>
<dbReference type="STRING" id="1188229.GlitD10_1177"/>
<keyword evidence="8 11" id="KW-0472">Membrane</keyword>
<feature type="coiled-coil region" evidence="10">
    <location>
        <begin position="146"/>
        <end position="173"/>
    </location>
</feature>
<gene>
    <name evidence="13" type="primary">pilC</name>
    <name evidence="13" type="ORF">GlitD10_1177</name>
</gene>
<evidence type="ECO:0000256" key="9">
    <source>
        <dbReference type="RuleBase" id="RU003923"/>
    </source>
</evidence>
<dbReference type="InterPro" id="IPR001992">
    <property type="entry name" value="T2SS_GspF/T4SS_PilC_CS"/>
</dbReference>
<feature type="transmembrane region" description="Helical" evidence="11">
    <location>
        <begin position="172"/>
        <end position="200"/>
    </location>
</feature>
<keyword evidence="10" id="KW-0175">Coiled coil</keyword>
<evidence type="ECO:0000256" key="1">
    <source>
        <dbReference type="ARBA" id="ARBA00004429"/>
    </source>
</evidence>
<evidence type="ECO:0000256" key="4">
    <source>
        <dbReference type="ARBA" id="ARBA00022475"/>
    </source>
</evidence>
<keyword evidence="6 9" id="KW-0812">Transmembrane</keyword>
<feature type="domain" description="Type II secretion system protein GspF" evidence="12">
    <location>
        <begin position="71"/>
        <end position="194"/>
    </location>
</feature>
<dbReference type="PRINTS" id="PR00812">
    <property type="entry name" value="BCTERIALGSPF"/>
</dbReference>
<evidence type="ECO:0000256" key="8">
    <source>
        <dbReference type="ARBA" id="ARBA00023136"/>
    </source>
</evidence>
<evidence type="ECO:0000259" key="12">
    <source>
        <dbReference type="Pfam" id="PF00482"/>
    </source>
</evidence>
<organism evidence="13 14">
    <name type="scientific">Gloeomargarita lithophora Alchichica-D10</name>
    <dbReference type="NCBI Taxonomy" id="1188229"/>
    <lineage>
        <taxon>Bacteria</taxon>
        <taxon>Bacillati</taxon>
        <taxon>Cyanobacteriota</taxon>
        <taxon>Cyanophyceae</taxon>
        <taxon>Gloeomargaritales</taxon>
        <taxon>Gloeomargaritaceae</taxon>
        <taxon>Gloeomargarita</taxon>
    </lineage>
</organism>
<evidence type="ECO:0000256" key="7">
    <source>
        <dbReference type="ARBA" id="ARBA00022989"/>
    </source>
</evidence>
<evidence type="ECO:0000256" key="11">
    <source>
        <dbReference type="SAM" id="Phobius"/>
    </source>
</evidence>
<comment type="similarity">
    <text evidence="2 9">Belongs to the GSP F family.</text>
</comment>
<evidence type="ECO:0000256" key="2">
    <source>
        <dbReference type="ARBA" id="ARBA00005745"/>
    </source>
</evidence>
<dbReference type="RefSeq" id="WP_071454075.1">
    <property type="nucleotide sequence ID" value="NZ_CP017675.1"/>
</dbReference>
<dbReference type="InterPro" id="IPR018076">
    <property type="entry name" value="T2SS_GspF_dom"/>
</dbReference>
<feature type="transmembrane region" description="Helical" evidence="11">
    <location>
        <begin position="227"/>
        <end position="246"/>
    </location>
</feature>
<keyword evidence="4" id="KW-1003">Cell membrane</keyword>
<dbReference type="PANTHER" id="PTHR30012:SF0">
    <property type="entry name" value="TYPE II SECRETION SYSTEM PROTEIN F-RELATED"/>
    <property type="match status" value="1"/>
</dbReference>
<dbReference type="Pfam" id="PF00482">
    <property type="entry name" value="T2SSF"/>
    <property type="match status" value="2"/>
</dbReference>
<keyword evidence="3 9" id="KW-0813">Transport</keyword>
<evidence type="ECO:0000256" key="6">
    <source>
        <dbReference type="ARBA" id="ARBA00022692"/>
    </source>
</evidence>
<reference evidence="13 14" key="1">
    <citation type="submission" date="2016-10" db="EMBL/GenBank/DDBJ databases">
        <title>Description of Gloeomargarita lithophora gen. nov., sp. nov., a thylakoid-bearing basal-branching cyanobacterium with intracellular carbonates, and proposal for Gloeomargaritales ord. nov.</title>
        <authorList>
            <person name="Moreira D."/>
            <person name="Tavera R."/>
            <person name="Benzerara K."/>
            <person name="Skouri-Panet F."/>
            <person name="Couradeau E."/>
            <person name="Gerard E."/>
            <person name="Loussert C."/>
            <person name="Novelo E."/>
            <person name="Zivanovic Y."/>
            <person name="Lopez-Garcia P."/>
        </authorList>
    </citation>
    <scope>NUCLEOTIDE SEQUENCE [LARGE SCALE GENOMIC DNA]</scope>
    <source>
        <strain evidence="13 14">D10</strain>
    </source>
</reference>
<evidence type="ECO:0000313" key="14">
    <source>
        <dbReference type="Proteomes" id="UP000180235"/>
    </source>
</evidence>
<keyword evidence="14" id="KW-1185">Reference proteome</keyword>
<dbReference type="AlphaFoldDB" id="A0A1J0AC67"/>
<dbReference type="Gene3D" id="1.20.81.30">
    <property type="entry name" value="Type II secretion system (T2SS), domain F"/>
    <property type="match status" value="2"/>
</dbReference>
<evidence type="ECO:0000256" key="10">
    <source>
        <dbReference type="SAM" id="Coils"/>
    </source>
</evidence>
<dbReference type="Proteomes" id="UP000180235">
    <property type="component" value="Chromosome"/>
</dbReference>
<proteinExistence type="inferred from homology"/>
<accession>A0A1J0AC67</accession>
<dbReference type="KEGG" id="glt:GlitD10_1177"/>
<evidence type="ECO:0000256" key="5">
    <source>
        <dbReference type="ARBA" id="ARBA00022519"/>
    </source>
</evidence>
<dbReference type="PROSITE" id="PS00874">
    <property type="entry name" value="T2SP_F"/>
    <property type="match status" value="1"/>
</dbReference>
<feature type="transmembrane region" description="Helical" evidence="11">
    <location>
        <begin position="379"/>
        <end position="399"/>
    </location>
</feature>
<dbReference type="OrthoDB" id="9805682at2"/>
<keyword evidence="5" id="KW-0997">Cell inner membrane</keyword>
<dbReference type="EMBL" id="CP017675">
    <property type="protein sequence ID" value="APB33497.1"/>
    <property type="molecule type" value="Genomic_DNA"/>
</dbReference>
<keyword evidence="7 11" id="KW-1133">Transmembrane helix</keyword>
<dbReference type="InterPro" id="IPR003004">
    <property type="entry name" value="GspF/PilC"/>
</dbReference>
<feature type="domain" description="Type II secretion system protein GspF" evidence="12">
    <location>
        <begin position="276"/>
        <end position="398"/>
    </location>
</feature>
<evidence type="ECO:0000313" key="13">
    <source>
        <dbReference type="EMBL" id="APB33497.1"/>
    </source>
</evidence>
<comment type="subcellular location">
    <subcellularLocation>
        <location evidence="1">Cell inner membrane</location>
        <topology evidence="1">Multi-pass membrane protein</topology>
    </subcellularLocation>
    <subcellularLocation>
        <location evidence="9">Cell membrane</location>
        <topology evidence="9">Multi-pass membrane protein</topology>
    </subcellularLocation>
</comment>
<evidence type="ECO:0000256" key="3">
    <source>
        <dbReference type="ARBA" id="ARBA00022448"/>
    </source>
</evidence>
<sequence length="408" mass="44316">MPTYLARARDAQGRSKERRVKAETIKDARSLLREEGMFVLEIKEAKPFNIMETDLDISFLSSVTVKDKAVFSRQFASLVNAGVPMVRGLGILVDQQTNPKMKKALAAVSADVQQGSTLSESMRQHREVFDDLYVAMIQSGEVGGVLDEVLNRLAKLLEDAAKLEQQIKSAMAYPIAVTLLAVGVFLGMVLFLIPIFGGIFESLGGTLPAFTQFMVDLSKWMRNPVNLAIMAAVVAASIFGYTTAYATRAGREIIDRIALNVPIFGDLIRKNAVARFSRTFGSLSRSGVPVLTSLEIVRDTAGNQIIANAIDGAREDIQAGGLISLALQKANVFPNMAIQMISIGEETGELDAMITKVADFYESEVEAAVKTLTSVMEPMMIAVLGGMVGSILVAMYLPMFKIFDLIKA</sequence>
<name>A0A1J0AC67_9CYAN</name>
<dbReference type="GO" id="GO:0009306">
    <property type="term" value="P:protein secretion"/>
    <property type="evidence" value="ECO:0007669"/>
    <property type="project" value="InterPro"/>
</dbReference>
<protein>
    <submittedName>
        <fullName evidence="13">Type II secretion system protein</fullName>
    </submittedName>
</protein>
<dbReference type="InterPro" id="IPR042094">
    <property type="entry name" value="T2SS_GspF_sf"/>
</dbReference>